<dbReference type="VEuPathDB" id="FungiDB:GLRG_04574"/>
<evidence type="ECO:0000313" key="1">
    <source>
        <dbReference type="EMBL" id="EFQ29430.1"/>
    </source>
</evidence>
<dbReference type="HOGENOM" id="CLU_1938005_0_0_1"/>
<name>E3QEX4_COLGM</name>
<dbReference type="EMBL" id="GG697344">
    <property type="protein sequence ID" value="EFQ29430.1"/>
    <property type="molecule type" value="Genomic_DNA"/>
</dbReference>
<proteinExistence type="predicted"/>
<protein>
    <submittedName>
        <fullName evidence="1">Uncharacterized protein</fullName>
    </submittedName>
</protein>
<dbReference type="RefSeq" id="XP_008093450.1">
    <property type="nucleotide sequence ID" value="XM_008095259.1"/>
</dbReference>
<accession>E3QEX4</accession>
<gene>
    <name evidence="1" type="ORF">GLRG_04574</name>
</gene>
<organism evidence="2">
    <name type="scientific">Colletotrichum graminicola (strain M1.001 / M2 / FGSC 10212)</name>
    <name type="common">Maize anthracnose fungus</name>
    <name type="synonym">Glomerella graminicola</name>
    <dbReference type="NCBI Taxonomy" id="645133"/>
    <lineage>
        <taxon>Eukaryota</taxon>
        <taxon>Fungi</taxon>
        <taxon>Dikarya</taxon>
        <taxon>Ascomycota</taxon>
        <taxon>Pezizomycotina</taxon>
        <taxon>Sordariomycetes</taxon>
        <taxon>Hypocreomycetidae</taxon>
        <taxon>Glomerellales</taxon>
        <taxon>Glomerellaceae</taxon>
        <taxon>Colletotrichum</taxon>
        <taxon>Colletotrichum graminicola species complex</taxon>
    </lineage>
</organism>
<dbReference type="Proteomes" id="UP000008782">
    <property type="component" value="Unassembled WGS sequence"/>
</dbReference>
<sequence length="130" mass="14394">MSLSVPCRLFFTTLCVRKSRPRPSHLYAEMPKAGSKTHFSFLLRGNILLFRSFVHAVAWQSSVYLSPPSLPASRWTPSATDYRDLFLFLSFSPPPLVLHFHSSGATTKPVAQAASTAALHESAVCETINK</sequence>
<dbReference type="GeneID" id="24409939"/>
<evidence type="ECO:0000313" key="2">
    <source>
        <dbReference type="Proteomes" id="UP000008782"/>
    </source>
</evidence>
<reference evidence="2" key="1">
    <citation type="journal article" date="2012" name="Nat. Genet.">
        <title>Lifestyle transitions in plant pathogenic Colletotrichum fungi deciphered by genome and transcriptome analyses.</title>
        <authorList>
            <person name="O'Connell R.J."/>
            <person name="Thon M.R."/>
            <person name="Hacquard S."/>
            <person name="Amyotte S.G."/>
            <person name="Kleemann J."/>
            <person name="Torres M.F."/>
            <person name="Damm U."/>
            <person name="Buiate E.A."/>
            <person name="Epstein L."/>
            <person name="Alkan N."/>
            <person name="Altmueller J."/>
            <person name="Alvarado-Balderrama L."/>
            <person name="Bauser C.A."/>
            <person name="Becker C."/>
            <person name="Birren B.W."/>
            <person name="Chen Z."/>
            <person name="Choi J."/>
            <person name="Crouch J.A."/>
            <person name="Duvick J.P."/>
            <person name="Farman M.A."/>
            <person name="Gan P."/>
            <person name="Heiman D."/>
            <person name="Henrissat B."/>
            <person name="Howard R.J."/>
            <person name="Kabbage M."/>
            <person name="Koch C."/>
            <person name="Kracher B."/>
            <person name="Kubo Y."/>
            <person name="Law A.D."/>
            <person name="Lebrun M.-H."/>
            <person name="Lee Y.-H."/>
            <person name="Miyara I."/>
            <person name="Moore N."/>
            <person name="Neumann U."/>
            <person name="Nordstroem K."/>
            <person name="Panaccione D.G."/>
            <person name="Panstruga R."/>
            <person name="Place M."/>
            <person name="Proctor R.H."/>
            <person name="Prusky D."/>
            <person name="Rech G."/>
            <person name="Reinhardt R."/>
            <person name="Rollins J.A."/>
            <person name="Rounsley S."/>
            <person name="Schardl C.L."/>
            <person name="Schwartz D.C."/>
            <person name="Shenoy N."/>
            <person name="Shirasu K."/>
            <person name="Sikhakolli U.R."/>
            <person name="Stueber K."/>
            <person name="Sukno S.A."/>
            <person name="Sweigard J.A."/>
            <person name="Takano Y."/>
            <person name="Takahara H."/>
            <person name="Trail F."/>
            <person name="van der Does H.C."/>
            <person name="Voll L.M."/>
            <person name="Will I."/>
            <person name="Young S."/>
            <person name="Zeng Q."/>
            <person name="Zhang J."/>
            <person name="Zhou S."/>
            <person name="Dickman M.B."/>
            <person name="Schulze-Lefert P."/>
            <person name="Ver Loren van Themaat E."/>
            <person name="Ma L.-J."/>
            <person name="Vaillancourt L.J."/>
        </authorList>
    </citation>
    <scope>NUCLEOTIDE SEQUENCE [LARGE SCALE GENOMIC DNA]</scope>
    <source>
        <strain evidence="2">M1.001 / M2 / FGSC 10212</strain>
    </source>
</reference>
<dbReference type="AlphaFoldDB" id="E3QEX4"/>
<keyword evidence="2" id="KW-1185">Reference proteome</keyword>